<protein>
    <submittedName>
        <fullName evidence="5">AAA family ATPase</fullName>
    </submittedName>
</protein>
<reference evidence="5 6" key="1">
    <citation type="submission" date="2020-03" db="EMBL/GenBank/DDBJ databases">
        <title>Draft genome of Streptomyces sp. ventii, isolated from the Axial Seamount in the Pacific Ocean, and resequencing of the two type strains Streptomyces lonarensis strain NCL 716 and Streptomyces bohaiensis strain 11A07.</title>
        <authorList>
            <person name="Loughran R.M."/>
            <person name="Pfannmuller K.M."/>
            <person name="Wasson B.J."/>
            <person name="Deadmond M.C."/>
            <person name="Paddock B.E."/>
            <person name="Koyack M.J."/>
            <person name="Gallegos D.A."/>
            <person name="Mitchell E.A."/>
            <person name="Ushijima B."/>
            <person name="Saw J.H."/>
            <person name="Mcphail K.L."/>
            <person name="Videau P."/>
        </authorList>
    </citation>
    <scope>NUCLEOTIDE SEQUENCE [LARGE SCALE GENOMIC DNA]</scope>
    <source>
        <strain evidence="6">5675061</strain>
    </source>
</reference>
<comment type="caution">
    <text evidence="5">The sequence shown here is derived from an EMBL/GenBank/DDBJ whole genome shotgun (WGS) entry which is preliminary data.</text>
</comment>
<keyword evidence="1" id="KW-0547">Nucleotide-binding</keyword>
<proteinExistence type="predicted"/>
<evidence type="ECO:0000256" key="1">
    <source>
        <dbReference type="ARBA" id="ARBA00022741"/>
    </source>
</evidence>
<dbReference type="InterPro" id="IPR011990">
    <property type="entry name" value="TPR-like_helical_dom_sf"/>
</dbReference>
<dbReference type="Pfam" id="PF00196">
    <property type="entry name" value="GerE"/>
    <property type="match status" value="1"/>
</dbReference>
<dbReference type="InterPro" id="IPR000792">
    <property type="entry name" value="Tscrpt_reg_LuxR_C"/>
</dbReference>
<keyword evidence="6" id="KW-1185">Reference proteome</keyword>
<evidence type="ECO:0000313" key="5">
    <source>
        <dbReference type="EMBL" id="NJP66265.1"/>
    </source>
</evidence>
<dbReference type="SMART" id="SM00421">
    <property type="entry name" value="HTH_LUXR"/>
    <property type="match status" value="1"/>
</dbReference>
<dbReference type="Gene3D" id="3.40.50.300">
    <property type="entry name" value="P-loop containing nucleotide triphosphate hydrolases"/>
    <property type="match status" value="1"/>
</dbReference>
<dbReference type="Gene3D" id="1.10.10.10">
    <property type="entry name" value="Winged helix-like DNA-binding domain superfamily/Winged helix DNA-binding domain"/>
    <property type="match status" value="1"/>
</dbReference>
<feature type="domain" description="HTH luxR-type" evidence="4">
    <location>
        <begin position="843"/>
        <end position="908"/>
    </location>
</feature>
<dbReference type="RefSeq" id="WP_167932791.1">
    <property type="nucleotide sequence ID" value="NZ_JAAVJB010000043.1"/>
</dbReference>
<dbReference type="SUPFAM" id="SSF46894">
    <property type="entry name" value="C-terminal effector domain of the bipartite response regulators"/>
    <property type="match status" value="1"/>
</dbReference>
<sequence length="911" mass="98864">MLIDRGHALHSLREILQECVNGRGHFVMASGGLASGKTALMQEFQDVALDAGALVLSAAGARAETHARHGVLSQLCRSAALPGHLRELVESGLGGERSDSEAENDSRARELCDALLETSRAQPVVIAVDDVQFADPATLQTLLRLRRRIRSSRVVLLFTEWTCPANPRSRLLTEYTQQPHCRIVLRQLSERGTAELLAQELGDAATPELVARCSDLSGGNPLLIKGFVEDVRTGPPHRHGPVGSGVLGVAYRRAVRDCLHRWDRALSDVAEGVAVLGSSADPKRVAQLLDVTPECVGQSLNVLEMAGLARGCSFRHPEISAAVLEGLPPGVRGHLHAKAAELLYESGAETLEITRHIVSADQLPGPWAVPILRQAARKAATEEEVELTVKGLELALRDCEERDQLFFRTELVEVAWRVNPLAAVRHLPALRQAMAEGRLGQRDLLSLIRHLLWQGDTEGAAEPVAALLESVGTGDTRLVAQLSMCYELVHGVPYDHPDRSTVLAGNRKPPFTPSWSRATATRSQNARNELMHSAERILQGQISDTVPEASALAILIMDREGHSRRAQYWFETLMAEAVRQGAVTWQALLGTVSAHMALRRGDMATAAARAEVALGLLHAQSWGVLIGFPLSVLVLAHTAMGNHERAGKELERAVPDAMATTVSGLQYLRAGGHYHLATGRPFAAIEEFERCGALAREGRMDIPGLIPWRSDLAQAHLQLGQPKKARALATEQLELPAAARDAWVRGISLRLVAAGSPPAERVPRLQDAIQSLEHCGDRLELARALADLGQTHQALDELDQARLVARRADQEAKACSAEVAGTAQAHRPPSERPRREPAADAVQGEGMVALSEAERKVAALAAFGHTNREIGRKLYITVSTVEQHLTRAYRKLNVNRRTDLPTELAAHQEAA</sequence>
<dbReference type="CDD" id="cd06170">
    <property type="entry name" value="LuxR_C_like"/>
    <property type="match status" value="1"/>
</dbReference>
<dbReference type="Gene3D" id="1.25.40.10">
    <property type="entry name" value="Tetratricopeptide repeat domain"/>
    <property type="match status" value="1"/>
</dbReference>
<dbReference type="InterPro" id="IPR016032">
    <property type="entry name" value="Sig_transdc_resp-reg_C-effctor"/>
</dbReference>
<dbReference type="InterPro" id="IPR041664">
    <property type="entry name" value="AAA_16"/>
</dbReference>
<dbReference type="PANTHER" id="PTHR16305:SF35">
    <property type="entry name" value="TRANSCRIPTIONAL ACTIVATOR DOMAIN"/>
    <property type="match status" value="1"/>
</dbReference>
<dbReference type="PANTHER" id="PTHR16305">
    <property type="entry name" value="TESTICULAR SOLUBLE ADENYLYL CYCLASE"/>
    <property type="match status" value="1"/>
</dbReference>
<dbReference type="PROSITE" id="PS00622">
    <property type="entry name" value="HTH_LUXR_1"/>
    <property type="match status" value="1"/>
</dbReference>
<keyword evidence="2" id="KW-0067">ATP-binding</keyword>
<dbReference type="SUPFAM" id="SSF52540">
    <property type="entry name" value="P-loop containing nucleoside triphosphate hydrolases"/>
    <property type="match status" value="1"/>
</dbReference>
<organism evidence="5 6">
    <name type="scientific">Streptomyces spiramenti</name>
    <dbReference type="NCBI Taxonomy" id="2720606"/>
    <lineage>
        <taxon>Bacteria</taxon>
        <taxon>Bacillati</taxon>
        <taxon>Actinomycetota</taxon>
        <taxon>Actinomycetes</taxon>
        <taxon>Kitasatosporales</taxon>
        <taxon>Streptomycetaceae</taxon>
        <taxon>Streptomyces</taxon>
    </lineage>
</organism>
<dbReference type="Proteomes" id="UP000746503">
    <property type="component" value="Unassembled WGS sequence"/>
</dbReference>
<dbReference type="EMBL" id="JAAVJB010000043">
    <property type="protein sequence ID" value="NJP66265.1"/>
    <property type="molecule type" value="Genomic_DNA"/>
</dbReference>
<evidence type="ECO:0000256" key="3">
    <source>
        <dbReference type="SAM" id="MobiDB-lite"/>
    </source>
</evidence>
<evidence type="ECO:0000313" key="6">
    <source>
        <dbReference type="Proteomes" id="UP000746503"/>
    </source>
</evidence>
<dbReference type="InterPro" id="IPR027417">
    <property type="entry name" value="P-loop_NTPase"/>
</dbReference>
<dbReference type="InterPro" id="IPR036388">
    <property type="entry name" value="WH-like_DNA-bd_sf"/>
</dbReference>
<name>A0ABX1AJ53_9ACTN</name>
<evidence type="ECO:0000259" key="4">
    <source>
        <dbReference type="PROSITE" id="PS50043"/>
    </source>
</evidence>
<dbReference type="PROSITE" id="PS50043">
    <property type="entry name" value="HTH_LUXR_2"/>
    <property type="match status" value="1"/>
</dbReference>
<gene>
    <name evidence="5" type="ORF">HCJ92_08160</name>
</gene>
<feature type="compositionally biased region" description="Basic and acidic residues" evidence="3">
    <location>
        <begin position="828"/>
        <end position="838"/>
    </location>
</feature>
<dbReference type="Pfam" id="PF13191">
    <property type="entry name" value="AAA_16"/>
    <property type="match status" value="1"/>
</dbReference>
<dbReference type="SUPFAM" id="SSF48452">
    <property type="entry name" value="TPR-like"/>
    <property type="match status" value="1"/>
</dbReference>
<evidence type="ECO:0000256" key="2">
    <source>
        <dbReference type="ARBA" id="ARBA00022840"/>
    </source>
</evidence>
<feature type="region of interest" description="Disordered" evidence="3">
    <location>
        <begin position="815"/>
        <end position="839"/>
    </location>
</feature>
<accession>A0ABX1AJ53</accession>
<dbReference type="PRINTS" id="PR00038">
    <property type="entry name" value="HTHLUXR"/>
</dbReference>